<dbReference type="Proteomes" id="UP000276741">
    <property type="component" value="Chromosome"/>
</dbReference>
<dbReference type="PANTHER" id="PTHR43649:SF12">
    <property type="entry name" value="DIACETYLCHITOBIOSE BINDING PROTEIN DASA"/>
    <property type="match status" value="1"/>
</dbReference>
<organism evidence="1 3">
    <name type="scientific">Sulfodiicoccus acidiphilus</name>
    <dbReference type="NCBI Taxonomy" id="1670455"/>
    <lineage>
        <taxon>Archaea</taxon>
        <taxon>Thermoproteota</taxon>
        <taxon>Thermoprotei</taxon>
        <taxon>Sulfolobales</taxon>
        <taxon>Sulfolobaceae</taxon>
        <taxon>Sulfodiicoccus</taxon>
    </lineage>
</organism>
<evidence type="ECO:0000313" key="1">
    <source>
        <dbReference type="EMBL" id="BBD73611.1"/>
    </source>
</evidence>
<dbReference type="EMBL" id="AP018553">
    <property type="protein sequence ID" value="BBD73611.1"/>
    <property type="molecule type" value="Genomic_DNA"/>
</dbReference>
<dbReference type="PANTHER" id="PTHR43649">
    <property type="entry name" value="ARABINOSE-BINDING PROTEIN-RELATED"/>
    <property type="match status" value="1"/>
</dbReference>
<evidence type="ECO:0000313" key="2">
    <source>
        <dbReference type="EMBL" id="GGU04753.1"/>
    </source>
</evidence>
<evidence type="ECO:0000313" key="3">
    <source>
        <dbReference type="Proteomes" id="UP000276741"/>
    </source>
</evidence>
<proteinExistence type="predicted"/>
<reference evidence="3" key="2">
    <citation type="submission" date="2018-04" db="EMBL/GenBank/DDBJ databases">
        <title>Complete genome sequence of Sulfodiicoccus acidiphilus strain HS-1.</title>
        <authorList>
            <person name="Sakai H.D."/>
            <person name="Kurosawa N."/>
        </authorList>
    </citation>
    <scope>NUCLEOTIDE SEQUENCE [LARGE SCALE GENOMIC DNA]</scope>
    <source>
        <strain evidence="3">HS-1</strain>
    </source>
</reference>
<dbReference type="InterPro" id="IPR006059">
    <property type="entry name" value="SBP"/>
</dbReference>
<reference evidence="2" key="1">
    <citation type="journal article" date="2014" name="Int. J. Syst. Evol. Microbiol.">
        <title>Complete genome sequence of Corynebacterium casei LMG S-19264T (=DSM 44701T), isolated from a smear-ripened cheese.</title>
        <authorList>
            <consortium name="US DOE Joint Genome Institute (JGI-PGF)"/>
            <person name="Walter F."/>
            <person name="Albersmeier A."/>
            <person name="Kalinowski J."/>
            <person name="Ruckert C."/>
        </authorList>
    </citation>
    <scope>NUCLEOTIDE SEQUENCE</scope>
    <source>
        <strain evidence="2">JCM 31740</strain>
    </source>
</reference>
<dbReference type="EMBL" id="BMQS01000030">
    <property type="protein sequence ID" value="GGU04753.1"/>
    <property type="molecule type" value="Genomic_DNA"/>
</dbReference>
<sequence>MSDLCVLEGNTWDDVRGVGGLQAASSKYVQAEVRWHTRSLRDFTMRSPTELAEKYDIIVMDYPAVGDLAASGMYIPMDQLLTEQDLRIVENGSIGGAFRSYFFGGRSWALPLDLSAQVSAYRPDLLSDPPRSFSSVINLLKKKEVVAAVPLSPLHAHSTFLTLLVNSIGTSELPFANLQDAILVKTLEELRSLSDYLHPMSFTSDPIDVLDEMAKRDEIGYSPFIYGYFNYSRQGYKEKVILFDDLPSKTYVPKGSVLGGAGIAVSKRVKCIPQVIDFLKWITSPQVQSSIYVTGGGQPFHVKAWLDERINLSFNNAFLNTLSTMVHAYVRPNFPGFVTLHERSGELILSMLMENGKPEETAKELKTLAQKWGWRS</sequence>
<dbReference type="Pfam" id="PF01547">
    <property type="entry name" value="SBP_bac_1"/>
    <property type="match status" value="1"/>
</dbReference>
<gene>
    <name evidence="2" type="ORF">GCM10007116_21720</name>
    <name evidence="1" type="ORF">HS1genome_2000</name>
</gene>
<dbReference type="AlphaFoldDB" id="A0A348B609"/>
<dbReference type="KEGG" id="sacd:HS1genome_2000"/>
<dbReference type="OrthoDB" id="36094at2157"/>
<reference evidence="1" key="3">
    <citation type="journal article" date="2019" name="BMC Res. Notes">
        <title>Complete genome sequence of the Sulfodiicoccus acidiphilus strain HS-1T, the first crenarchaeon that lacks polB3, isolated from an acidic hot spring in Ohwaku-dani, Hakone, Japan.</title>
        <authorList>
            <person name="Sakai H.D."/>
            <person name="Kurosawa N."/>
        </authorList>
    </citation>
    <scope>NUCLEOTIDE SEQUENCE</scope>
    <source>
        <strain evidence="1">HS-1</strain>
    </source>
</reference>
<dbReference type="GeneID" id="38667466"/>
<dbReference type="InterPro" id="IPR050490">
    <property type="entry name" value="Bact_solute-bd_prot1"/>
</dbReference>
<protein>
    <submittedName>
        <fullName evidence="1">Membrane protein</fullName>
    </submittedName>
</protein>
<accession>A0A348B609</accession>
<dbReference type="Proteomes" id="UP000616143">
    <property type="component" value="Unassembled WGS sequence"/>
</dbReference>
<reference evidence="2" key="4">
    <citation type="submission" date="2020-09" db="EMBL/GenBank/DDBJ databases">
        <authorList>
            <person name="Sun Q."/>
            <person name="Ohkuma M."/>
        </authorList>
    </citation>
    <scope>NUCLEOTIDE SEQUENCE</scope>
    <source>
        <strain evidence="2">JCM 31740</strain>
    </source>
</reference>
<dbReference type="RefSeq" id="WP_126450873.1">
    <property type="nucleotide sequence ID" value="NZ_AP018553.1"/>
</dbReference>
<dbReference type="SUPFAM" id="SSF53850">
    <property type="entry name" value="Periplasmic binding protein-like II"/>
    <property type="match status" value="1"/>
</dbReference>
<dbReference type="Gene3D" id="3.40.190.10">
    <property type="entry name" value="Periplasmic binding protein-like II"/>
    <property type="match status" value="1"/>
</dbReference>
<name>A0A348B609_9CREN</name>
<keyword evidence="3" id="KW-1185">Reference proteome</keyword>